<proteinExistence type="predicted"/>
<reference evidence="3" key="1">
    <citation type="submission" date="2015-08" db="EMBL/GenBank/DDBJ databases">
        <title>Complete genome sequence of Rothia mucilaginosa strain NUM-Rm6536.</title>
        <authorList>
            <person name="Nambu T."/>
        </authorList>
    </citation>
    <scope>NUCLEOTIDE SEQUENCE [LARGE SCALE GENOMIC DNA]</scope>
    <source>
        <strain evidence="3">NUM-Rm6536</strain>
    </source>
</reference>
<dbReference type="Proteomes" id="UP000066203">
    <property type="component" value="Chromosome"/>
</dbReference>
<evidence type="ECO:0000256" key="1">
    <source>
        <dbReference type="SAM" id="Phobius"/>
    </source>
</evidence>
<dbReference type="AlphaFoldDB" id="A0A0K2S101"/>
<evidence type="ECO:0000313" key="2">
    <source>
        <dbReference type="EMBL" id="BAS20502.1"/>
    </source>
</evidence>
<dbReference type="PANTHER" id="PTHR36974">
    <property type="entry name" value="MEMBRANE PROTEIN-RELATED"/>
    <property type="match status" value="1"/>
</dbReference>
<keyword evidence="1" id="KW-0472">Membrane</keyword>
<accession>A0A0K2S101</accession>
<keyword evidence="1" id="KW-0812">Transmembrane</keyword>
<dbReference type="PATRIC" id="fig|43675.28.peg.1284"/>
<dbReference type="RefSeq" id="WP_060824478.1">
    <property type="nucleotide sequence ID" value="NZ_AP014938.1"/>
</dbReference>
<dbReference type="PANTHER" id="PTHR36974:SF1">
    <property type="entry name" value="DOXX FAMILY MEMBRANE PROTEIN"/>
    <property type="match status" value="1"/>
</dbReference>
<evidence type="ECO:0000313" key="3">
    <source>
        <dbReference type="Proteomes" id="UP000066203"/>
    </source>
</evidence>
<sequence>MSIFKKKEYSAQRSATRMARALAVMGALHFIIPDPFDSIVPKYLPGPAHAYTHASGVAELGTAALLANDKTRRAGGLLAALLFVAVFPANIQMALDARNQSTQRKAIAYGRLPLQLPMICSALKIWRKSK</sequence>
<feature type="transmembrane region" description="Helical" evidence="1">
    <location>
        <begin position="74"/>
        <end position="95"/>
    </location>
</feature>
<name>A0A0K2S101_9MICC</name>
<organism evidence="2">
    <name type="scientific">Rothia mucilaginosa</name>
    <dbReference type="NCBI Taxonomy" id="43675"/>
    <lineage>
        <taxon>Bacteria</taxon>
        <taxon>Bacillati</taxon>
        <taxon>Actinomycetota</taxon>
        <taxon>Actinomycetes</taxon>
        <taxon>Micrococcales</taxon>
        <taxon>Micrococcaceae</taxon>
        <taxon>Rothia</taxon>
    </lineage>
</organism>
<protein>
    <submittedName>
        <fullName evidence="2">Cytoplasmic membrane protein FsxA</fullName>
    </submittedName>
</protein>
<keyword evidence="1" id="KW-1133">Transmembrane helix</keyword>
<dbReference type="EMBL" id="AP014938">
    <property type="protein sequence ID" value="BAS20502.1"/>
    <property type="molecule type" value="Genomic_DNA"/>
</dbReference>
<gene>
    <name evidence="2" type="ORF">RM6536_1255</name>
</gene>